<dbReference type="GO" id="GO:0006629">
    <property type="term" value="P:lipid metabolic process"/>
    <property type="evidence" value="ECO:0007669"/>
    <property type="project" value="UniProtKB-KW"/>
</dbReference>
<dbReference type="Pfam" id="PF22314">
    <property type="entry name" value="NPC1_MLD"/>
    <property type="match status" value="1"/>
</dbReference>
<keyword evidence="6 13" id="KW-1133">Transmembrane helix</keyword>
<dbReference type="SUPFAM" id="SSF82866">
    <property type="entry name" value="Multidrug efflux transporter AcrB transmembrane domain"/>
    <property type="match status" value="2"/>
</dbReference>
<evidence type="ECO:0000256" key="12">
    <source>
        <dbReference type="ARBA" id="ARBA00034049"/>
    </source>
</evidence>
<evidence type="ECO:0000256" key="13">
    <source>
        <dbReference type="SAM" id="Phobius"/>
    </source>
</evidence>
<feature type="transmembrane region" description="Helical" evidence="13">
    <location>
        <begin position="787"/>
        <end position="808"/>
    </location>
</feature>
<keyword evidence="8" id="KW-0443">Lipid metabolism</keyword>
<dbReference type="Proteomes" id="UP000078046">
    <property type="component" value="Unassembled WGS sequence"/>
</dbReference>
<keyword evidence="16" id="KW-1185">Reference proteome</keyword>
<keyword evidence="7" id="KW-0445">Lipid transport</keyword>
<comment type="similarity">
    <text evidence="2">Belongs to the patched family.</text>
</comment>
<dbReference type="GO" id="GO:0015485">
    <property type="term" value="F:cholesterol binding"/>
    <property type="evidence" value="ECO:0007669"/>
    <property type="project" value="TreeGrafter"/>
</dbReference>
<feature type="transmembrane region" description="Helical" evidence="13">
    <location>
        <begin position="1120"/>
        <end position="1140"/>
    </location>
</feature>
<feature type="domain" description="SSD" evidence="14">
    <location>
        <begin position="644"/>
        <end position="808"/>
    </location>
</feature>
<evidence type="ECO:0000313" key="16">
    <source>
        <dbReference type="Proteomes" id="UP000078046"/>
    </source>
</evidence>
<keyword evidence="9 13" id="KW-0472">Membrane</keyword>
<dbReference type="PROSITE" id="PS50156">
    <property type="entry name" value="SSD"/>
    <property type="match status" value="1"/>
</dbReference>
<evidence type="ECO:0000256" key="3">
    <source>
        <dbReference type="ARBA" id="ARBA00022448"/>
    </source>
</evidence>
<name>A0A177AU21_9BILA</name>
<dbReference type="GO" id="GO:0005886">
    <property type="term" value="C:plasma membrane"/>
    <property type="evidence" value="ECO:0007669"/>
    <property type="project" value="TreeGrafter"/>
</dbReference>
<feature type="transmembrane region" description="Helical" evidence="13">
    <location>
        <begin position="1211"/>
        <end position="1237"/>
    </location>
</feature>
<sequence>MFCGAIIKNMHSTLVEISRTMNAEIYQNILSEHFLPIYQPSHKFSQDNSSVHKAKTIMQMLENAHINLINHSSLSPDMNIIENFWHNMCLRIYDNDVTLCCDMAQVKLISQNAGLLSILFAGCSDMQASYTSYLCELTCNPNNSKFMKVLKSKDKCAVETEVSIYEKSAKALHHNLRDMTFLTSYVILYLMKDLSKYDYAYHDYIYFFNGMGKHIKNPLQYTTAISTESSISLQFKVYKCKEYCACSQCKDACSGDGPDFPRLQQNKLYKCKEYCACSQCKDACSGDGPDFPRLQQNKRFTIFGIDGFIVIGVIIAAIFMIMFTNIFWIMICLSKKFASRFYVFVSRAVDKNACDNENKSVDSNDSLGYSTIISPDEVIFRQDRFSKIKYKVEYWMSTFFYNIGYQCAKRPYPVIIISVIVIVLLSGGLFFLKITNDPIDLWSSKTSTARIQKDYSDAHFTPFYRTEQIIMTAKNDTPFIDPNGRQMSSVFKKGFLTDVVKLITIIENIPGIKRFCNLPINDNCLVMTPTEYFQNDLKFLDNYDYLIKLSACISNEYTCFARSGAVMLKNVVLGGYNEDILLAKSIIVTFLMDNKLDQNYIKDVKKWELNFNKIVSNFSSQHINFSYNSERSIEDEIARQSHSDILTILISYLLMFLYVSLTLGHIRKAKTCIVDVQLFLGIGGIVIVLASVSSSMGFFGFLGIPATLIIAEVIPFLVLAVGVDNIFILVQTYQHTSMDIMSVQDNMARTVAKVGPSMLLTSISESITFFLGTIIEMPAIRTFSMYAGMSIFLNFLLQLTCFVSLFSLDCIRKRQNRPDIFCCIKLKKHEIIESHPKGLLYTIFEKIYAPVLYTKFSIYAVIIVFVSFFLICLSVLPSIGIGLDQKLSVPTDSHVYKYLDDMQTYFKVGPPVYFIIEDASLNYTSQITSRTLCNYSADKTSCSENSIDGVIGSAGLMSNVSYITSPYPSWLSQYHQWINTENCCKFDKTTDKICKTGWNCNKCSELKQHQQVEHFNQFFEHFINQSTNGTCKIPGKAMYSAMVQYTKINDAFKIRATRIMAYHTVLKTSMDYITALESANLLAENFTQMYAKQNIIVKVFPYSIFYLFYEQYTRIIQDSLLLVGLSLVSVFLCTFFLMGLDFKGAMCVIITIFMIVVDIGGEMYFWSIELNAISLVNLIMAVGISVEFCSHIVRKYSTTYGENKFQRSKTALIDMGSSIFSGITLTKMAGIIILAFSKSQLFQIYYFRMFLGIVIFGALHGLIFLPVLLVFFGPDYRPLQNYNQLHQAVRTSV</sequence>
<dbReference type="Pfam" id="PF16414">
    <property type="entry name" value="NPC1_N"/>
    <property type="match status" value="1"/>
</dbReference>
<feature type="transmembrane region" description="Helical" evidence="13">
    <location>
        <begin position="412"/>
        <end position="432"/>
    </location>
</feature>
<dbReference type="InterPro" id="IPR053956">
    <property type="entry name" value="NPC1_MLD"/>
</dbReference>
<dbReference type="Pfam" id="PF12349">
    <property type="entry name" value="Sterol-sensing"/>
    <property type="match status" value="1"/>
</dbReference>
<keyword evidence="4 13" id="KW-0812">Transmembrane</keyword>
<dbReference type="OrthoDB" id="6510177at2759"/>
<dbReference type="GO" id="GO:0030299">
    <property type="term" value="P:intestinal cholesterol absorption"/>
    <property type="evidence" value="ECO:0007669"/>
    <property type="project" value="TreeGrafter"/>
</dbReference>
<feature type="transmembrane region" description="Helical" evidence="13">
    <location>
        <begin position="856"/>
        <end position="876"/>
    </location>
</feature>
<feature type="transmembrane region" description="Helical" evidence="13">
    <location>
        <begin position="645"/>
        <end position="666"/>
    </location>
</feature>
<dbReference type="GO" id="GO:0003676">
    <property type="term" value="F:nucleic acid binding"/>
    <property type="evidence" value="ECO:0007669"/>
    <property type="project" value="InterPro"/>
</dbReference>
<keyword evidence="10" id="KW-1015">Disulfide bond</keyword>
<evidence type="ECO:0000256" key="5">
    <source>
        <dbReference type="ARBA" id="ARBA00022729"/>
    </source>
</evidence>
<feature type="transmembrane region" description="Helical" evidence="13">
    <location>
        <begin position="751"/>
        <end position="775"/>
    </location>
</feature>
<comment type="subcellular location">
    <subcellularLocation>
        <location evidence="1">Endomembrane system</location>
        <topology evidence="1">Multi-pass membrane protein</topology>
    </subcellularLocation>
</comment>
<evidence type="ECO:0000256" key="11">
    <source>
        <dbReference type="ARBA" id="ARBA00023180"/>
    </source>
</evidence>
<evidence type="ECO:0000313" key="15">
    <source>
        <dbReference type="EMBL" id="OAF65485.1"/>
    </source>
</evidence>
<dbReference type="GO" id="GO:0042632">
    <property type="term" value="P:cholesterol homeostasis"/>
    <property type="evidence" value="ECO:0007669"/>
    <property type="project" value="TreeGrafter"/>
</dbReference>
<dbReference type="EMBL" id="LWCA01001268">
    <property type="protein sequence ID" value="OAF65485.1"/>
    <property type="molecule type" value="Genomic_DNA"/>
</dbReference>
<organism evidence="15 16">
    <name type="scientific">Intoshia linei</name>
    <dbReference type="NCBI Taxonomy" id="1819745"/>
    <lineage>
        <taxon>Eukaryota</taxon>
        <taxon>Metazoa</taxon>
        <taxon>Spiralia</taxon>
        <taxon>Lophotrochozoa</taxon>
        <taxon>Mesozoa</taxon>
        <taxon>Orthonectida</taxon>
        <taxon>Rhopaluridae</taxon>
        <taxon>Intoshia</taxon>
    </lineage>
</organism>
<dbReference type="InterPro" id="IPR036397">
    <property type="entry name" value="RNaseH_sf"/>
</dbReference>
<evidence type="ECO:0000256" key="8">
    <source>
        <dbReference type="ARBA" id="ARBA00023098"/>
    </source>
</evidence>
<comment type="caution">
    <text evidence="15">The sequence shown here is derived from an EMBL/GenBank/DDBJ whole genome shotgun (WGS) entry which is preliminary data.</text>
</comment>
<evidence type="ECO:0000256" key="2">
    <source>
        <dbReference type="ARBA" id="ARBA00005585"/>
    </source>
</evidence>
<protein>
    <submittedName>
        <fullName evidence="15">Niemann-Pick C1 protein</fullName>
    </submittedName>
</protein>
<feature type="transmembrane region" description="Helical" evidence="13">
    <location>
        <begin position="1172"/>
        <end position="1190"/>
    </location>
</feature>
<gene>
    <name evidence="15" type="ORF">A3Q56_06774</name>
</gene>
<feature type="transmembrane region" description="Helical" evidence="13">
    <location>
        <begin position="1147"/>
        <end position="1166"/>
    </location>
</feature>
<evidence type="ECO:0000259" key="14">
    <source>
        <dbReference type="PROSITE" id="PS50156"/>
    </source>
</evidence>
<evidence type="ECO:0000256" key="4">
    <source>
        <dbReference type="ARBA" id="ARBA00022692"/>
    </source>
</evidence>
<dbReference type="GO" id="GO:0015918">
    <property type="term" value="P:sterol transport"/>
    <property type="evidence" value="ECO:0007669"/>
    <property type="project" value="TreeGrafter"/>
</dbReference>
<dbReference type="PANTHER" id="PTHR45727">
    <property type="entry name" value="NPC INTRACELLULAR CHOLESTEROL TRANSPORTER 1"/>
    <property type="match status" value="1"/>
</dbReference>
<keyword evidence="3" id="KW-0813">Transport</keyword>
<feature type="transmembrane region" description="Helical" evidence="13">
    <location>
        <begin position="708"/>
        <end position="730"/>
    </location>
</feature>
<accession>A0A177AU21</accession>
<keyword evidence="11" id="KW-0325">Glycoprotein</keyword>
<dbReference type="FunFam" id="1.20.1640.10:FF:000008">
    <property type="entry name" value="NPC intracellular cholesterol transporter 1"/>
    <property type="match status" value="1"/>
</dbReference>
<dbReference type="Gene3D" id="1.20.1640.10">
    <property type="entry name" value="Multidrug efflux transporter AcrB transmembrane domain"/>
    <property type="match status" value="2"/>
</dbReference>
<proteinExistence type="inferred from homology"/>
<evidence type="ECO:0000256" key="9">
    <source>
        <dbReference type="ARBA" id="ARBA00023136"/>
    </source>
</evidence>
<evidence type="ECO:0000256" key="1">
    <source>
        <dbReference type="ARBA" id="ARBA00004127"/>
    </source>
</evidence>
<feature type="transmembrane region" description="Helical" evidence="13">
    <location>
        <begin position="1249"/>
        <end position="1272"/>
    </location>
</feature>
<evidence type="ECO:0000256" key="10">
    <source>
        <dbReference type="ARBA" id="ARBA00023157"/>
    </source>
</evidence>
<feature type="transmembrane region" description="Helical" evidence="13">
    <location>
        <begin position="307"/>
        <end position="331"/>
    </location>
</feature>
<keyword evidence="5" id="KW-0732">Signal</keyword>
<feature type="transmembrane region" description="Helical" evidence="13">
    <location>
        <begin position="678"/>
        <end position="702"/>
    </location>
</feature>
<dbReference type="InterPro" id="IPR000731">
    <property type="entry name" value="SSD"/>
</dbReference>
<dbReference type="PANTHER" id="PTHR45727:SF2">
    <property type="entry name" value="NPC INTRACELLULAR CHOLESTEROL TRANSPORTER 1"/>
    <property type="match status" value="1"/>
</dbReference>
<reference evidence="15 16" key="1">
    <citation type="submission" date="2016-04" db="EMBL/GenBank/DDBJ databases">
        <title>The genome of Intoshia linei affirms orthonectids as highly simplified spiralians.</title>
        <authorList>
            <person name="Mikhailov K.V."/>
            <person name="Slusarev G.S."/>
            <person name="Nikitin M.A."/>
            <person name="Logacheva M.D."/>
            <person name="Penin A."/>
            <person name="Aleoshin V."/>
            <person name="Panchin Y.V."/>
        </authorList>
    </citation>
    <scope>NUCLEOTIDE SEQUENCE [LARGE SCALE GENOMIC DNA]</scope>
    <source>
        <strain evidence="15">Intl2013</strain>
        <tissue evidence="15">Whole animal</tissue>
    </source>
</reference>
<dbReference type="InterPro" id="IPR032190">
    <property type="entry name" value="NPC1_N"/>
</dbReference>
<dbReference type="Gene3D" id="3.30.420.10">
    <property type="entry name" value="Ribonuclease H-like superfamily/Ribonuclease H"/>
    <property type="match status" value="1"/>
</dbReference>
<comment type="catalytic activity">
    <reaction evidence="12">
        <text>cholesterol(in) = cholesterol(out)</text>
        <dbReference type="Rhea" id="RHEA:39747"/>
        <dbReference type="ChEBI" id="CHEBI:16113"/>
    </reaction>
</comment>
<evidence type="ECO:0000256" key="7">
    <source>
        <dbReference type="ARBA" id="ARBA00023055"/>
    </source>
</evidence>
<evidence type="ECO:0000256" key="6">
    <source>
        <dbReference type="ARBA" id="ARBA00022989"/>
    </source>
</evidence>
<dbReference type="GO" id="GO:0012505">
    <property type="term" value="C:endomembrane system"/>
    <property type="evidence" value="ECO:0007669"/>
    <property type="project" value="UniProtKB-SubCell"/>
</dbReference>
<dbReference type="InterPro" id="IPR053958">
    <property type="entry name" value="HMGCR/SNAP/NPC1-like_SSD"/>
</dbReference>